<keyword evidence="1" id="KW-1133">Transmembrane helix</keyword>
<keyword evidence="1" id="KW-0472">Membrane</keyword>
<protein>
    <submittedName>
        <fullName evidence="3">Uncharacterized protein</fullName>
    </submittedName>
</protein>
<reference evidence="3 4" key="1">
    <citation type="submission" date="2016-04" db="EMBL/GenBank/DDBJ databases">
        <authorList>
            <person name="Chen L."/>
            <person name="Zhuang W."/>
            <person name="Wang G."/>
        </authorList>
    </citation>
    <scope>NUCLEOTIDE SEQUENCE [LARGE SCALE GENOMIC DNA]</scope>
    <source>
        <strain evidence="4">GR20</strain>
    </source>
</reference>
<dbReference type="RefSeq" id="WP_014218597.1">
    <property type="nucleotide sequence ID" value="NZ_LWBO01000023.1"/>
</dbReference>
<organism evidence="3 4">
    <name type="scientific">Niastella koreensis</name>
    <dbReference type="NCBI Taxonomy" id="354356"/>
    <lineage>
        <taxon>Bacteria</taxon>
        <taxon>Pseudomonadati</taxon>
        <taxon>Bacteroidota</taxon>
        <taxon>Chitinophagia</taxon>
        <taxon>Chitinophagales</taxon>
        <taxon>Chitinophagaceae</taxon>
        <taxon>Niastella</taxon>
    </lineage>
</organism>
<keyword evidence="4" id="KW-1185">Reference proteome</keyword>
<dbReference type="Proteomes" id="UP000192277">
    <property type="component" value="Unassembled WGS sequence"/>
</dbReference>
<accession>A0ABX3NW87</accession>
<sequence>MKRITTIIALLIFSIAANAQTTFVISHDRGITTELMRSTVATIVLYIITAFLISLVRIILNDRLKKKMLDKGVPVEVIANMLPRKNEQVLAIKWFSVLIAISMGLLIINFTTPLGLHSVIIMTVCVSLGYLGFYLWAKRLNA</sequence>
<feature type="signal peptide" evidence="2">
    <location>
        <begin position="1"/>
        <end position="19"/>
    </location>
</feature>
<evidence type="ECO:0000313" key="3">
    <source>
        <dbReference type="EMBL" id="OQP44926.1"/>
    </source>
</evidence>
<keyword evidence="1" id="KW-0812">Transmembrane</keyword>
<proteinExistence type="predicted"/>
<gene>
    <name evidence="3" type="ORF">A4D02_09065</name>
</gene>
<comment type="caution">
    <text evidence="3">The sequence shown here is derived from an EMBL/GenBank/DDBJ whole genome shotgun (WGS) entry which is preliminary data.</text>
</comment>
<feature type="transmembrane region" description="Helical" evidence="1">
    <location>
        <begin position="43"/>
        <end position="60"/>
    </location>
</feature>
<evidence type="ECO:0000313" key="4">
    <source>
        <dbReference type="Proteomes" id="UP000192277"/>
    </source>
</evidence>
<evidence type="ECO:0000256" key="1">
    <source>
        <dbReference type="SAM" id="Phobius"/>
    </source>
</evidence>
<evidence type="ECO:0000256" key="2">
    <source>
        <dbReference type="SAM" id="SignalP"/>
    </source>
</evidence>
<name>A0ABX3NW87_9BACT</name>
<feature type="transmembrane region" description="Helical" evidence="1">
    <location>
        <begin position="90"/>
        <end position="108"/>
    </location>
</feature>
<dbReference type="EMBL" id="LWBO01000023">
    <property type="protein sequence ID" value="OQP44926.1"/>
    <property type="molecule type" value="Genomic_DNA"/>
</dbReference>
<keyword evidence="2" id="KW-0732">Signal</keyword>
<feature type="chain" id="PRO_5045775906" evidence="2">
    <location>
        <begin position="20"/>
        <end position="142"/>
    </location>
</feature>
<feature type="transmembrane region" description="Helical" evidence="1">
    <location>
        <begin position="114"/>
        <end position="137"/>
    </location>
</feature>